<dbReference type="OrthoDB" id="4190411at2759"/>
<dbReference type="OMA" id="YPLRICT"/>
<feature type="transmembrane region" description="Helical" evidence="1">
    <location>
        <begin position="7"/>
        <end position="36"/>
    </location>
</feature>
<reference evidence="3" key="1">
    <citation type="submission" date="2009-05" db="EMBL/GenBank/DDBJ databases">
        <title>The genome sequence of Ajellomyces capsulatus strain H143.</title>
        <authorList>
            <person name="Champion M."/>
            <person name="Cuomo C.A."/>
            <person name="Ma L.-J."/>
            <person name="Henn M.R."/>
            <person name="Sil A."/>
            <person name="Goldman B."/>
            <person name="Young S.K."/>
            <person name="Kodira C.D."/>
            <person name="Zeng Q."/>
            <person name="Koehrsen M."/>
            <person name="Alvarado L."/>
            <person name="Berlin A.M."/>
            <person name="Borenstein D."/>
            <person name="Chen Z."/>
            <person name="Engels R."/>
            <person name="Freedman E."/>
            <person name="Gellesch M."/>
            <person name="Goldberg J."/>
            <person name="Griggs A."/>
            <person name="Gujja S."/>
            <person name="Heiman D.I."/>
            <person name="Hepburn T.A."/>
            <person name="Howarth C."/>
            <person name="Jen D."/>
            <person name="Larson L."/>
            <person name="Lewis B."/>
            <person name="Mehta T."/>
            <person name="Park D."/>
            <person name="Pearson M."/>
            <person name="Roberts A."/>
            <person name="Saif S."/>
            <person name="Shea T.D."/>
            <person name="Shenoy N."/>
            <person name="Sisk P."/>
            <person name="Stolte C."/>
            <person name="Sykes S."/>
            <person name="Walk T."/>
            <person name="White J."/>
            <person name="Yandava C."/>
            <person name="Klein B."/>
            <person name="McEwen J.G."/>
            <person name="Puccia R."/>
            <person name="Goldman G.H."/>
            <person name="Felipe M.S."/>
            <person name="Nino-Vega G."/>
            <person name="San-Blas G."/>
            <person name="Taylor J.W."/>
            <person name="Mendoza L."/>
            <person name="Galagan J.E."/>
            <person name="Nusbaum C."/>
            <person name="Birren B.W."/>
        </authorList>
    </citation>
    <scope>NUCLEOTIDE SEQUENCE [LARGE SCALE GENOMIC DNA]</scope>
    <source>
        <strain evidence="3">H143</strain>
    </source>
</reference>
<dbReference type="VEuPathDB" id="FungiDB:HCDG_05868"/>
<accession>C6HII4</accession>
<organism evidence="2 3">
    <name type="scientific">Ajellomyces capsulatus (strain H143)</name>
    <name type="common">Darling's disease fungus</name>
    <name type="synonym">Histoplasma capsulatum</name>
    <dbReference type="NCBI Taxonomy" id="544712"/>
    <lineage>
        <taxon>Eukaryota</taxon>
        <taxon>Fungi</taxon>
        <taxon>Dikarya</taxon>
        <taxon>Ascomycota</taxon>
        <taxon>Pezizomycotina</taxon>
        <taxon>Eurotiomycetes</taxon>
        <taxon>Eurotiomycetidae</taxon>
        <taxon>Onygenales</taxon>
        <taxon>Ajellomycetaceae</taxon>
        <taxon>Histoplasma</taxon>
    </lineage>
</organism>
<name>C6HII4_AJECH</name>
<dbReference type="HOGENOM" id="CLU_767198_0_0_1"/>
<dbReference type="EMBL" id="GG692428">
    <property type="protein sequence ID" value="EER39646.1"/>
    <property type="molecule type" value="Genomic_DNA"/>
</dbReference>
<dbReference type="AlphaFoldDB" id="C6HII4"/>
<dbReference type="Proteomes" id="UP000002624">
    <property type="component" value="Unassembled WGS sequence"/>
</dbReference>
<feature type="transmembrane region" description="Helical" evidence="1">
    <location>
        <begin position="56"/>
        <end position="73"/>
    </location>
</feature>
<keyword evidence="1" id="KW-0812">Transmembrane</keyword>
<dbReference type="STRING" id="544712.C6HII4"/>
<evidence type="ECO:0000313" key="2">
    <source>
        <dbReference type="EMBL" id="EER39646.1"/>
    </source>
</evidence>
<feature type="transmembrane region" description="Helical" evidence="1">
    <location>
        <begin position="85"/>
        <end position="108"/>
    </location>
</feature>
<keyword evidence="1" id="KW-0472">Membrane</keyword>
<gene>
    <name evidence="2" type="ORF">HCDG_05868</name>
</gene>
<sequence length="361" mass="40905">MYSNILYVLLLVVLIVLNTLAFYYPLRICTAFLLALEDMVFCPPHLVAYEKLVKCTAVVVSIDYMVLAGLLLWRGIRGIPSQGSIICEVAIHAILIIITAGFAAGGLVHNWPLWIEGDYRRDLRYDELTACSDGKAALQSYQLGFRVSFPFLPLSLPRKASTSQKRQTDIKAKDSSTISPELIRYSLPAWPGEGTDRKLRKRTSTLEIQNAEPNKRTNRSQDQDDDQIATHDLLNEIRGKSKEGYVQKAVRQRLRLYCCGCEEDVSGGGECRQCGHTSCPECLHERRLRREISVDRSHKPNQVNRCHDAQTSNQTRAVPATLSQAIKIDEDPETETDSVLYMLPLSKLKRKLRERQQKQQT</sequence>
<proteinExistence type="predicted"/>
<keyword evidence="1" id="KW-1133">Transmembrane helix</keyword>
<evidence type="ECO:0000256" key="1">
    <source>
        <dbReference type="SAM" id="Phobius"/>
    </source>
</evidence>
<evidence type="ECO:0000313" key="3">
    <source>
        <dbReference type="Proteomes" id="UP000002624"/>
    </source>
</evidence>
<protein>
    <submittedName>
        <fullName evidence="2">Uncharacterized protein</fullName>
    </submittedName>
</protein>